<evidence type="ECO:0000256" key="4">
    <source>
        <dbReference type="ARBA" id="ARBA00022777"/>
    </source>
</evidence>
<feature type="binding site" evidence="9">
    <location>
        <position position="144"/>
    </location>
    <ligand>
        <name>substrate</name>
    </ligand>
</feature>
<dbReference type="SUPFAM" id="SSF53613">
    <property type="entry name" value="Ribokinase-like"/>
    <property type="match status" value="1"/>
</dbReference>
<feature type="binding site" evidence="9">
    <location>
        <position position="282"/>
    </location>
    <ligand>
        <name>ATP</name>
        <dbReference type="ChEBI" id="CHEBI:30616"/>
    </ligand>
</feature>
<feature type="binding site" evidence="9">
    <location>
        <begin position="257"/>
        <end position="258"/>
    </location>
    <ligand>
        <name>ATP</name>
        <dbReference type="ChEBI" id="CHEBI:30616"/>
    </ligand>
</feature>
<evidence type="ECO:0000256" key="9">
    <source>
        <dbReference type="HAMAP-Rule" id="MF_01987"/>
    </source>
</evidence>
<dbReference type="EC" id="2.7.1.15" evidence="9"/>
<reference evidence="11 12" key="1">
    <citation type="submission" date="2023-04" db="EMBL/GenBank/DDBJ databases">
        <title>A novel bacteria isolated from coastal sediment.</title>
        <authorList>
            <person name="Liu X.-J."/>
            <person name="Du Z.-J."/>
        </authorList>
    </citation>
    <scope>NUCLEOTIDE SEQUENCE [LARGE SCALE GENOMIC DNA]</scope>
    <source>
        <strain evidence="11 12">SDUM461004</strain>
    </source>
</reference>
<proteinExistence type="inferred from homology"/>
<evidence type="ECO:0000256" key="2">
    <source>
        <dbReference type="ARBA" id="ARBA00022723"/>
    </source>
</evidence>
<feature type="binding site" evidence="9">
    <location>
        <position position="188"/>
    </location>
    <ligand>
        <name>ATP</name>
        <dbReference type="ChEBI" id="CHEBI:30616"/>
    </ligand>
</feature>
<sequence length="320" mass="34637">MNAKHKIISFGSLNVDHVWHLDSLPSPGVTIACDEASRSWGGKGANQAVAAARMGGDVTLVAALKGDSLGHEYVKYLSAQGIETDLLNVQLEVETGSAQIYVDQHGENMIVVHGGANELWTKETARSRLQSLLGQDDILLLQFEVPVPAVMSALDQAQQVGSRSVLNASPVNNDFPWGKCAIDTIIVNEHECLEIFGKAPNHIFAWSATEVKELLRRYRIGHLIVTRGARATYLISEVERAEIPTFPVSPVDTVGAGDTFAGVLGACLARSIDWKHAIATANYAAAMATLKHGAQAAMPFLSALEMPMKFRRFPTLQKKL</sequence>
<comment type="subcellular location">
    <subcellularLocation>
        <location evidence="9">Cytoplasm</location>
    </subcellularLocation>
</comment>
<protein>
    <recommendedName>
        <fullName evidence="9">Ribokinase</fullName>
        <shortName evidence="9">RK</shortName>
        <ecNumber evidence="9">2.7.1.15</ecNumber>
    </recommendedName>
</protein>
<dbReference type="CDD" id="cd01174">
    <property type="entry name" value="ribokinase"/>
    <property type="match status" value="1"/>
</dbReference>
<feature type="binding site" evidence="9">
    <location>
        <position position="252"/>
    </location>
    <ligand>
        <name>K(+)</name>
        <dbReference type="ChEBI" id="CHEBI:29103"/>
    </ligand>
</feature>
<dbReference type="PANTHER" id="PTHR10584:SF166">
    <property type="entry name" value="RIBOKINASE"/>
    <property type="match status" value="1"/>
</dbReference>
<dbReference type="Proteomes" id="UP001243717">
    <property type="component" value="Unassembled WGS sequence"/>
</dbReference>
<evidence type="ECO:0000313" key="12">
    <source>
        <dbReference type="Proteomes" id="UP001243717"/>
    </source>
</evidence>
<feature type="binding site" evidence="9">
    <location>
        <begin position="42"/>
        <end position="46"/>
    </location>
    <ligand>
        <name>substrate</name>
    </ligand>
</feature>
<evidence type="ECO:0000256" key="3">
    <source>
        <dbReference type="ARBA" id="ARBA00022741"/>
    </source>
</evidence>
<keyword evidence="12" id="KW-1185">Reference proteome</keyword>
<keyword evidence="7 9" id="KW-0630">Potassium</keyword>
<dbReference type="Pfam" id="PF00294">
    <property type="entry name" value="PfkB"/>
    <property type="match status" value="1"/>
</dbReference>
<feature type="binding site" evidence="9">
    <location>
        <position position="293"/>
    </location>
    <ligand>
        <name>K(+)</name>
        <dbReference type="ChEBI" id="CHEBI:29103"/>
    </ligand>
</feature>
<dbReference type="PRINTS" id="PR00990">
    <property type="entry name" value="RIBOKINASE"/>
</dbReference>
<keyword evidence="9" id="KW-0963">Cytoplasm</keyword>
<keyword evidence="5 9" id="KW-0067">ATP-binding</keyword>
<dbReference type="HAMAP" id="MF_01987">
    <property type="entry name" value="Ribokinase"/>
    <property type="match status" value="1"/>
</dbReference>
<dbReference type="InterPro" id="IPR011611">
    <property type="entry name" value="PfkB_dom"/>
</dbReference>
<comment type="cofactor">
    <cofactor evidence="9">
        <name>Mg(2+)</name>
        <dbReference type="ChEBI" id="CHEBI:18420"/>
    </cofactor>
    <text evidence="9">Requires a divalent cation, most likely magnesium in vivo, as an electrophilic catalyst to aid phosphoryl group transfer. It is the chelate of the metal and the nucleotide that is the actual substrate.</text>
</comment>
<evidence type="ECO:0000256" key="5">
    <source>
        <dbReference type="ARBA" id="ARBA00022840"/>
    </source>
</evidence>
<evidence type="ECO:0000259" key="10">
    <source>
        <dbReference type="Pfam" id="PF00294"/>
    </source>
</evidence>
<dbReference type="InterPro" id="IPR011877">
    <property type="entry name" value="Ribokinase"/>
</dbReference>
<dbReference type="EMBL" id="JARXIC010000016">
    <property type="protein sequence ID" value="MDQ8194939.1"/>
    <property type="molecule type" value="Genomic_DNA"/>
</dbReference>
<dbReference type="Gene3D" id="3.40.1190.20">
    <property type="match status" value="1"/>
</dbReference>
<evidence type="ECO:0000256" key="6">
    <source>
        <dbReference type="ARBA" id="ARBA00022842"/>
    </source>
</evidence>
<comment type="subunit">
    <text evidence="9">Homodimer.</text>
</comment>
<feature type="active site" description="Proton acceptor" evidence="9">
    <location>
        <position position="258"/>
    </location>
</feature>
<comment type="caution">
    <text evidence="11">The sequence shown here is derived from an EMBL/GenBank/DDBJ whole genome shotgun (WGS) entry which is preliminary data.</text>
</comment>
<keyword evidence="8 9" id="KW-0119">Carbohydrate metabolism</keyword>
<evidence type="ECO:0000256" key="7">
    <source>
        <dbReference type="ARBA" id="ARBA00022958"/>
    </source>
</evidence>
<keyword evidence="3 9" id="KW-0547">Nucleotide-binding</keyword>
<feature type="domain" description="Carbohydrate kinase PfkB" evidence="10">
    <location>
        <begin position="5"/>
        <end position="299"/>
    </location>
</feature>
<organism evidence="11 12">
    <name type="scientific">Thalassobacterium sedimentorum</name>
    <dbReference type="NCBI Taxonomy" id="3041258"/>
    <lineage>
        <taxon>Bacteria</taxon>
        <taxon>Pseudomonadati</taxon>
        <taxon>Verrucomicrobiota</taxon>
        <taxon>Opitutia</taxon>
        <taxon>Puniceicoccales</taxon>
        <taxon>Coraliomargaritaceae</taxon>
        <taxon>Thalassobacterium</taxon>
    </lineage>
</organism>
<feature type="binding site" evidence="9">
    <location>
        <position position="291"/>
    </location>
    <ligand>
        <name>K(+)</name>
        <dbReference type="ChEBI" id="CHEBI:29103"/>
    </ligand>
</feature>
<comment type="similarity">
    <text evidence="9">Belongs to the carbohydrate kinase PfkB family. Ribokinase subfamily.</text>
</comment>
<dbReference type="GO" id="GO:0004747">
    <property type="term" value="F:ribokinase activity"/>
    <property type="evidence" value="ECO:0007669"/>
    <property type="project" value="UniProtKB-EC"/>
</dbReference>
<comment type="activity regulation">
    <text evidence="9">Activated by a monovalent cation that binds near, but not in, the active site. The most likely occupant of the site in vivo is potassium. Ion binding induces a conformational change that may alter substrate affinity.</text>
</comment>
<keyword evidence="6 9" id="KW-0460">Magnesium</keyword>
<dbReference type="InterPro" id="IPR002139">
    <property type="entry name" value="Ribo/fructo_kinase"/>
</dbReference>
<evidence type="ECO:0000256" key="1">
    <source>
        <dbReference type="ARBA" id="ARBA00022679"/>
    </source>
</evidence>
<keyword evidence="1 9" id="KW-0808">Transferase</keyword>
<feature type="binding site" evidence="9">
    <location>
        <begin position="14"/>
        <end position="16"/>
    </location>
    <ligand>
        <name>substrate</name>
    </ligand>
</feature>
<keyword evidence="4 9" id="KW-0418">Kinase</keyword>
<comment type="catalytic activity">
    <reaction evidence="9">
        <text>D-ribose + ATP = D-ribose 5-phosphate + ADP + H(+)</text>
        <dbReference type="Rhea" id="RHEA:13697"/>
        <dbReference type="ChEBI" id="CHEBI:15378"/>
        <dbReference type="ChEBI" id="CHEBI:30616"/>
        <dbReference type="ChEBI" id="CHEBI:47013"/>
        <dbReference type="ChEBI" id="CHEBI:78346"/>
        <dbReference type="ChEBI" id="CHEBI:456216"/>
        <dbReference type="EC" id="2.7.1.15"/>
    </reaction>
</comment>
<dbReference type="PANTHER" id="PTHR10584">
    <property type="entry name" value="SUGAR KINASE"/>
    <property type="match status" value="1"/>
</dbReference>
<accession>A0ABU1AJK7</accession>
<gene>
    <name evidence="9" type="primary">rbsK</name>
    <name evidence="11" type="ORF">QEH59_10910</name>
</gene>
<feature type="binding site" evidence="9">
    <location>
        <position position="288"/>
    </location>
    <ligand>
        <name>K(+)</name>
        <dbReference type="ChEBI" id="CHEBI:29103"/>
    </ligand>
</feature>
<dbReference type="PROSITE" id="PS51257">
    <property type="entry name" value="PROKAR_LIPOPROTEIN"/>
    <property type="match status" value="1"/>
</dbReference>
<feature type="binding site" evidence="9">
    <location>
        <position position="258"/>
    </location>
    <ligand>
        <name>substrate</name>
    </ligand>
</feature>
<keyword evidence="2 9" id="KW-0479">Metal-binding</keyword>
<feature type="binding site" evidence="9">
    <location>
        <position position="254"/>
    </location>
    <ligand>
        <name>K(+)</name>
        <dbReference type="ChEBI" id="CHEBI:29103"/>
    </ligand>
</feature>
<evidence type="ECO:0000256" key="8">
    <source>
        <dbReference type="ARBA" id="ARBA00023277"/>
    </source>
</evidence>
<name>A0ABU1AJK7_9BACT</name>
<evidence type="ECO:0000313" key="11">
    <source>
        <dbReference type="EMBL" id="MDQ8194939.1"/>
    </source>
</evidence>
<comment type="pathway">
    <text evidence="9">Carbohydrate metabolism; D-ribose degradation; D-ribose 5-phosphate from beta-D-ribopyranose: step 2/2.</text>
</comment>
<comment type="function">
    <text evidence="9">Catalyzes the phosphorylation of ribose at O-5 in a reaction requiring ATP and magnesium. The resulting D-ribose-5-phosphate can then be used either for sythesis of nucleotides, histidine, and tryptophan, or as a component of the pentose phosphate pathway.</text>
</comment>
<comment type="caution">
    <text evidence="9">Lacks conserved residue(s) required for the propagation of feature annotation.</text>
</comment>
<dbReference type="InterPro" id="IPR029056">
    <property type="entry name" value="Ribokinase-like"/>
</dbReference>
<dbReference type="RefSeq" id="WP_308985401.1">
    <property type="nucleotide sequence ID" value="NZ_JARXIC010000016.1"/>
</dbReference>